<accession>A0A7Z2VIZ4</accession>
<sequence>MIRFGIIGCGRISEKHVVSIAKCSNARLTDLYDPLPERMEELERKYSLVNRELSTDTVAVAKHSDPDGLLRDANVDAVVIATPSHSHAHLAVAALRAGKPVLLEKPMALSLRDADEIAESAANLRLRVQVCHQLRYRPLMRLAKEWVDNGTLGTIRSGTVTVRLNRSPAYYAAAPWRGSWDQDGGMLLNQGVHLIDLLLWMMGETVDSVYGMLGWGKNVKPTEDVAIGTIRFANGAIGIVEANTISQPNNLDQSLSLFGDLGTISIGGTGLTEVRRWHAVGQETPLLPEAADFDEHLAMYEHFVGSLQGHPHDPLFAVDTPDGRRALETVFAIYESARIASPIRLPLLSFDTRMMADHHFNDNN</sequence>
<protein>
    <submittedName>
        <fullName evidence="3">Gfo/Idh/MocA family oxidoreductase</fullName>
    </submittedName>
</protein>
<name>A0A7Z2VIZ4_9BACL</name>
<dbReference type="PANTHER" id="PTHR43249">
    <property type="entry name" value="UDP-N-ACETYL-2-AMINO-2-DEOXY-D-GLUCURONATE OXIDASE"/>
    <property type="match status" value="1"/>
</dbReference>
<proteinExistence type="predicted"/>
<dbReference type="InterPro" id="IPR052515">
    <property type="entry name" value="Gfo/Idh/MocA_Oxidoreductase"/>
</dbReference>
<dbReference type="Proteomes" id="UP000502248">
    <property type="component" value="Chromosome"/>
</dbReference>
<dbReference type="PANTHER" id="PTHR43249:SF1">
    <property type="entry name" value="D-GLUCOSIDE 3-DEHYDROGENASE"/>
    <property type="match status" value="1"/>
</dbReference>
<reference evidence="3 4" key="1">
    <citation type="submission" date="2020-04" db="EMBL/GenBank/DDBJ databases">
        <title>Genome sequencing of novel species.</title>
        <authorList>
            <person name="Heo J."/>
            <person name="Kim S.-J."/>
            <person name="Kim J.-S."/>
            <person name="Hong S.-B."/>
            <person name="Kwon S.-W."/>
        </authorList>
    </citation>
    <scope>NUCLEOTIDE SEQUENCE [LARGE SCALE GENOMIC DNA]</scope>
    <source>
        <strain evidence="3 4">MFER-1</strain>
    </source>
</reference>
<dbReference type="Pfam" id="PF22725">
    <property type="entry name" value="GFO_IDH_MocA_C3"/>
    <property type="match status" value="1"/>
</dbReference>
<dbReference type="KEGG" id="cheb:HH215_11990"/>
<gene>
    <name evidence="3" type="ORF">HH215_11990</name>
</gene>
<dbReference type="SUPFAM" id="SSF51735">
    <property type="entry name" value="NAD(P)-binding Rossmann-fold domains"/>
    <property type="match status" value="1"/>
</dbReference>
<dbReference type="Gene3D" id="3.30.360.10">
    <property type="entry name" value="Dihydrodipicolinate Reductase, domain 2"/>
    <property type="match status" value="1"/>
</dbReference>
<evidence type="ECO:0000259" key="1">
    <source>
        <dbReference type="Pfam" id="PF01408"/>
    </source>
</evidence>
<dbReference type="GO" id="GO:0000166">
    <property type="term" value="F:nucleotide binding"/>
    <property type="evidence" value="ECO:0007669"/>
    <property type="project" value="InterPro"/>
</dbReference>
<dbReference type="SUPFAM" id="SSF55347">
    <property type="entry name" value="Glyceraldehyde-3-phosphate dehydrogenase-like, C-terminal domain"/>
    <property type="match status" value="1"/>
</dbReference>
<dbReference type="Gene3D" id="3.40.50.720">
    <property type="entry name" value="NAD(P)-binding Rossmann-like Domain"/>
    <property type="match status" value="1"/>
</dbReference>
<dbReference type="EMBL" id="CP051680">
    <property type="protein sequence ID" value="QJD83830.1"/>
    <property type="molecule type" value="Genomic_DNA"/>
</dbReference>
<evidence type="ECO:0000259" key="2">
    <source>
        <dbReference type="Pfam" id="PF22725"/>
    </source>
</evidence>
<dbReference type="AlphaFoldDB" id="A0A7Z2VIZ4"/>
<dbReference type="RefSeq" id="WP_169280117.1">
    <property type="nucleotide sequence ID" value="NZ_CP051680.1"/>
</dbReference>
<keyword evidence="4" id="KW-1185">Reference proteome</keyword>
<dbReference type="InterPro" id="IPR036291">
    <property type="entry name" value="NAD(P)-bd_dom_sf"/>
</dbReference>
<dbReference type="Pfam" id="PF01408">
    <property type="entry name" value="GFO_IDH_MocA"/>
    <property type="match status" value="1"/>
</dbReference>
<evidence type="ECO:0000313" key="3">
    <source>
        <dbReference type="EMBL" id="QJD83830.1"/>
    </source>
</evidence>
<feature type="domain" description="GFO/IDH/MocA-like oxidoreductase" evidence="2">
    <location>
        <begin position="141"/>
        <end position="264"/>
    </location>
</feature>
<dbReference type="InterPro" id="IPR000683">
    <property type="entry name" value="Gfo/Idh/MocA-like_OxRdtase_N"/>
</dbReference>
<organism evidence="3 4">
    <name type="scientific">Cohnella herbarum</name>
    <dbReference type="NCBI Taxonomy" id="2728023"/>
    <lineage>
        <taxon>Bacteria</taxon>
        <taxon>Bacillati</taxon>
        <taxon>Bacillota</taxon>
        <taxon>Bacilli</taxon>
        <taxon>Bacillales</taxon>
        <taxon>Paenibacillaceae</taxon>
        <taxon>Cohnella</taxon>
    </lineage>
</organism>
<feature type="domain" description="Gfo/Idh/MocA-like oxidoreductase N-terminal" evidence="1">
    <location>
        <begin position="2"/>
        <end position="131"/>
    </location>
</feature>
<dbReference type="InterPro" id="IPR055170">
    <property type="entry name" value="GFO_IDH_MocA-like_dom"/>
</dbReference>
<evidence type="ECO:0000313" key="4">
    <source>
        <dbReference type="Proteomes" id="UP000502248"/>
    </source>
</evidence>